<proteinExistence type="predicted"/>
<evidence type="ECO:0008006" key="3">
    <source>
        <dbReference type="Google" id="ProtNLM"/>
    </source>
</evidence>
<dbReference type="Proteomes" id="UP000827721">
    <property type="component" value="Unassembled WGS sequence"/>
</dbReference>
<keyword evidence="2" id="KW-1185">Reference proteome</keyword>
<dbReference type="PANTHER" id="PTHR12265:SF11">
    <property type="entry name" value="ALPHA_BETA-HYDROLASES SUPERFAMILY PROTEIN"/>
    <property type="match status" value="1"/>
</dbReference>
<dbReference type="SUPFAM" id="SSF53474">
    <property type="entry name" value="alpha/beta-Hydrolases"/>
    <property type="match status" value="1"/>
</dbReference>
<dbReference type="EMBL" id="JAFEMO010000008">
    <property type="protein sequence ID" value="KAH7566389.1"/>
    <property type="molecule type" value="Genomic_DNA"/>
</dbReference>
<comment type="caution">
    <text evidence="1">The sequence shown here is derived from an EMBL/GenBank/DDBJ whole genome shotgun (WGS) entry which is preliminary data.</text>
</comment>
<protein>
    <recommendedName>
        <fullName evidence="3">Transmembrane protein 53</fullName>
    </recommendedName>
</protein>
<gene>
    <name evidence="1" type="ORF">JRO89_XS08G0151200</name>
</gene>
<dbReference type="Pfam" id="PF05705">
    <property type="entry name" value="DUF829"/>
    <property type="match status" value="2"/>
</dbReference>
<dbReference type="PANTHER" id="PTHR12265">
    <property type="entry name" value="TRANSMEMBRANE PROTEIN 53"/>
    <property type="match status" value="1"/>
</dbReference>
<organism evidence="1 2">
    <name type="scientific">Xanthoceras sorbifolium</name>
    <dbReference type="NCBI Taxonomy" id="99658"/>
    <lineage>
        <taxon>Eukaryota</taxon>
        <taxon>Viridiplantae</taxon>
        <taxon>Streptophyta</taxon>
        <taxon>Embryophyta</taxon>
        <taxon>Tracheophyta</taxon>
        <taxon>Spermatophyta</taxon>
        <taxon>Magnoliopsida</taxon>
        <taxon>eudicotyledons</taxon>
        <taxon>Gunneridae</taxon>
        <taxon>Pentapetalae</taxon>
        <taxon>rosids</taxon>
        <taxon>malvids</taxon>
        <taxon>Sapindales</taxon>
        <taxon>Sapindaceae</taxon>
        <taxon>Xanthoceroideae</taxon>
        <taxon>Xanthoceras</taxon>
    </lineage>
</organism>
<name>A0ABQ8HPW7_9ROSI</name>
<reference evidence="1 2" key="1">
    <citation type="submission" date="2021-02" db="EMBL/GenBank/DDBJ databases">
        <title>Plant Genome Project.</title>
        <authorList>
            <person name="Zhang R.-G."/>
        </authorList>
    </citation>
    <scope>NUCLEOTIDE SEQUENCE [LARGE SCALE GENOMIC DNA]</scope>
    <source>
        <tissue evidence="1">Leaves</tissue>
    </source>
</reference>
<dbReference type="InterPro" id="IPR029058">
    <property type="entry name" value="AB_hydrolase_fold"/>
</dbReference>
<sequence length="437" mass="49326">MEACVRLFNGSTALNRRLFFTKTTTTTSATTASITNRFLKSPLNNNNVLCRPTSFHSRIHSSISPINTSNPVKLFLSLSHSRLLNISCSTPFRPAPNDAGFTWNPAPRGVVDGGASVAGFGVQGKAVTVVLLGWMGAKTKHLRRYVEWYNSKGINAITFVVDVREVLWFDLGRRADKRVSDLRDTIATWVSEKEEDGRERCLIFHTFSNTGWFVCGTILDGFQGRQDLMDKIKGFVVDSGGVELLNPKVCLGSLMMFSLYGKFPDAYIFDRNIYYIQELVEVWAGGFCAAILKQYSSSTFTPVVSVNGFEGGEVSALKTKKKEPQMMEIMVLRVLEKIFTSIVNSPEMNQRLTNVLSIRTSDQLSCPWLHLYSRGDTVVPYKSIESLVEEQRNLGKKVFNYDFRLTPHVDHFRNFREKYTSELQKFLKECFATAKPT</sequence>
<evidence type="ECO:0000313" key="2">
    <source>
        <dbReference type="Proteomes" id="UP000827721"/>
    </source>
</evidence>
<accession>A0ABQ8HPW7</accession>
<dbReference type="Gene3D" id="3.40.50.1820">
    <property type="entry name" value="alpha/beta hydrolase"/>
    <property type="match status" value="1"/>
</dbReference>
<evidence type="ECO:0000313" key="1">
    <source>
        <dbReference type="EMBL" id="KAH7566389.1"/>
    </source>
</evidence>
<dbReference type="InterPro" id="IPR008547">
    <property type="entry name" value="DUF829_TMEM53"/>
</dbReference>